<dbReference type="InterPro" id="IPR022385">
    <property type="entry name" value="Rhs_assc_core"/>
</dbReference>
<dbReference type="InterPro" id="IPR056823">
    <property type="entry name" value="TEN-like_YD-shell"/>
</dbReference>
<name>A0ABW1HA69_9ACTN</name>
<evidence type="ECO:0000256" key="1">
    <source>
        <dbReference type="ARBA" id="ARBA00022737"/>
    </source>
</evidence>
<dbReference type="RefSeq" id="WP_377514810.1">
    <property type="nucleotide sequence ID" value="NZ_JBHSQS010000018.1"/>
</dbReference>
<dbReference type="Gene3D" id="2.180.10.10">
    <property type="entry name" value="RHS repeat-associated core"/>
    <property type="match status" value="2"/>
</dbReference>
<dbReference type="PANTHER" id="PTHR32305">
    <property type="match status" value="1"/>
</dbReference>
<accession>A0ABW1HA69</accession>
<dbReference type="InterPro" id="IPR006530">
    <property type="entry name" value="YD"/>
</dbReference>
<feature type="domain" description="Teneurin-like YD-shell" evidence="3">
    <location>
        <begin position="435"/>
        <end position="591"/>
    </location>
</feature>
<evidence type="ECO:0000313" key="5">
    <source>
        <dbReference type="Proteomes" id="UP001596226"/>
    </source>
</evidence>
<dbReference type="InterPro" id="IPR045351">
    <property type="entry name" value="DUF6531"/>
</dbReference>
<keyword evidence="5" id="KW-1185">Reference proteome</keyword>
<dbReference type="Pfam" id="PF25023">
    <property type="entry name" value="TEN_YD-shell"/>
    <property type="match status" value="2"/>
</dbReference>
<evidence type="ECO:0000313" key="4">
    <source>
        <dbReference type="EMBL" id="MFC5926564.1"/>
    </source>
</evidence>
<dbReference type="Proteomes" id="UP001596226">
    <property type="component" value="Unassembled WGS sequence"/>
</dbReference>
<feature type="domain" description="DUF6531" evidence="2">
    <location>
        <begin position="44"/>
        <end position="121"/>
    </location>
</feature>
<dbReference type="Pfam" id="PF05593">
    <property type="entry name" value="RHS_repeat"/>
    <property type="match status" value="2"/>
</dbReference>
<dbReference type="EMBL" id="JBHSQS010000018">
    <property type="protein sequence ID" value="MFC5926564.1"/>
    <property type="molecule type" value="Genomic_DNA"/>
</dbReference>
<comment type="caution">
    <text evidence="4">The sequence shown here is derived from an EMBL/GenBank/DDBJ whole genome shotgun (WGS) entry which is preliminary data.</text>
</comment>
<dbReference type="PANTHER" id="PTHR32305:SF15">
    <property type="entry name" value="PROTEIN RHSA-RELATED"/>
    <property type="match status" value="1"/>
</dbReference>
<keyword evidence="1" id="KW-0677">Repeat</keyword>
<sequence>MVLSTSDAPVIQLAGPISVPVGTGPVHSASITSFGLTDRAKVGVNTGSGNLLIQSADLTLPGLSGDVLLGSAYNSLFTGSGAPTGSLGYGWRTRSGVDVKLLKADDGSLTYLAPDGVVGRFTPAGSGFTTPKEFKATLVTDGSGWKLSDHESGLKYFFTSGGLLDRSEDRNGNVTDFAYDASNRLTTVTSDRGTANARKATVTYGTNGYLNKIQQTSGGLTRRVEYTYDGNGNLTEICYPTLRDIRFSYDSSHRITKITSGIEGSDTGAVTTITYDSQHRVTSLTRVIDEKKDPGVGATTRWAYPSTTQTLVADANTDLSRAVADVPHTAYTVNADKRVTRTVDPAGKTRDTSYTAYHDVASSTDALGAISTNTYGANGGQSLTAAATATGADIGVAYGNAATTTNPFGNYQASGGTDGQNNSSTFSYNGAGNRLSTKNALAAEAKVDYNTDGTVKSTTDPNNGTNRTTYQYDSDKQLASVTPPTGTTLGKRDLTYDEYGRLHTITDGAGRSSHFDYDDDDRVTKITFSDKTVAVEFKYDGAGNLYAREDGSGYQNFSFDRLNRLIERYATQWYIYDPVGNLIELQDQRGSSFYTYDSRNLLTKLVADKATYTFSYDDNGRRTDTRLAVTTGTPVPPTIAETHNTYDRSGRLSRTTSKRWQKVSGVDQSYVVYDASYCYAKRVGTAACSTTTADDTGLRQWQTDHHRSGAVSVYTYDQGNRLTKATNVDGKTYEYTYDSNGNRGTVKVDGATTQSLTFNAANQITSSGYSYDGAGNQKTGSAARSFAYNAAEQLLSGKDAKGGAITWDYSGSDQVELGWKDTVDFDHRYFYGLADGTGQPALQSYTVPSSYSRHYVERDGSGAPLGFRAKTNGVFHHWFYVLDGLGSVVGLIKHDGTLAASYTYDPYGNVVKSSGGTDEVEENALGYAGGLRHDDLTKMGKRWYDPATGRFTQQDRLNLIGDPANGNRYAYAGANPVTNVDPAGLATQTIGGELCYYVCLSLGWSWDDEGDSGAVVGLGAGQGGSFGYSESTGTVDEGASATAECSLGSFSVGVSESFSTGEDDYSAGFGSPSGASCSAGVQYQF</sequence>
<dbReference type="NCBIfam" id="TIGR01643">
    <property type="entry name" value="YD_repeat_2x"/>
    <property type="match status" value="2"/>
</dbReference>
<protein>
    <submittedName>
        <fullName evidence="4">RHS repeat-associated core domain-containing protein</fullName>
    </submittedName>
</protein>
<dbReference type="InterPro" id="IPR031325">
    <property type="entry name" value="RHS_repeat"/>
</dbReference>
<evidence type="ECO:0000259" key="3">
    <source>
        <dbReference type="Pfam" id="PF25023"/>
    </source>
</evidence>
<reference evidence="5" key="1">
    <citation type="journal article" date="2019" name="Int. J. Syst. Evol. Microbiol.">
        <title>The Global Catalogue of Microorganisms (GCM) 10K type strain sequencing project: providing services to taxonomists for standard genome sequencing and annotation.</title>
        <authorList>
            <consortium name="The Broad Institute Genomics Platform"/>
            <consortium name="The Broad Institute Genome Sequencing Center for Infectious Disease"/>
            <person name="Wu L."/>
            <person name="Ma J."/>
        </authorList>
    </citation>
    <scope>NUCLEOTIDE SEQUENCE [LARGE SCALE GENOMIC DNA]</scope>
    <source>
        <strain evidence="5">CGMCC 4.7144</strain>
    </source>
</reference>
<dbReference type="InterPro" id="IPR050708">
    <property type="entry name" value="T6SS_VgrG/RHS"/>
</dbReference>
<feature type="domain" description="Teneurin-like YD-shell" evidence="3">
    <location>
        <begin position="712"/>
        <end position="977"/>
    </location>
</feature>
<proteinExistence type="predicted"/>
<evidence type="ECO:0000259" key="2">
    <source>
        <dbReference type="Pfam" id="PF20148"/>
    </source>
</evidence>
<organism evidence="4 5">
    <name type="scientific">Micromonospora vulcania</name>
    <dbReference type="NCBI Taxonomy" id="1441873"/>
    <lineage>
        <taxon>Bacteria</taxon>
        <taxon>Bacillati</taxon>
        <taxon>Actinomycetota</taxon>
        <taxon>Actinomycetes</taxon>
        <taxon>Micromonosporales</taxon>
        <taxon>Micromonosporaceae</taxon>
        <taxon>Micromonospora</taxon>
    </lineage>
</organism>
<dbReference type="Pfam" id="PF20148">
    <property type="entry name" value="DUF6531"/>
    <property type="match status" value="1"/>
</dbReference>
<gene>
    <name evidence="4" type="ORF">ACFQGL_24815</name>
</gene>
<dbReference type="NCBIfam" id="TIGR03696">
    <property type="entry name" value="Rhs_assc_core"/>
    <property type="match status" value="1"/>
</dbReference>